<dbReference type="InterPro" id="IPR010674">
    <property type="entry name" value="NOG1_Rossman_fold_dom"/>
</dbReference>
<dbReference type="GeneID" id="24564611"/>
<evidence type="ECO:0000313" key="5">
    <source>
        <dbReference type="Proteomes" id="UP000033188"/>
    </source>
</evidence>
<proteinExistence type="predicted"/>
<dbReference type="Proteomes" id="UP000033188">
    <property type="component" value="Chromosome 2"/>
</dbReference>
<dbReference type="InterPro" id="IPR006073">
    <property type="entry name" value="GTP-bd"/>
</dbReference>
<dbReference type="KEGG" id="bbig:BBBOND_0212120"/>
<protein>
    <submittedName>
        <fullName evidence="4">Uncharacterized protein</fullName>
    </submittedName>
</protein>
<sequence length="648" mass="72803">MPWFRIGSGNYDGALGGTTSHYMSQCGVSKGGFQAKSSVPAHRDDLNLGATDAEDGDVAEDSELEIQRFIEACGGWGSDEDYYSDTNAELQNTVDSESESYHELLDGSDEHPDAPDETSPDAVIPSAVRPQDVFGGEPYAADSTNEGAVASRSGTQDQELSYTTPPDEEDASDDSEPVPFRLITAEDKVKNLLSQRLYVKKLFRRIPQIGDTTSVLVRSKAHVKGKVGSRSELAMGNANKIKTVDTPEEPVYDGKPLYAGVYNGLTPQKHTKKRVLREIKVKVDWYAHSITHQIKNVTTFYEQLLRYIHPFQYQMLMTAIYELHHTRQIKLPFDQLMEALKALKTNIVTRANNFNSKIGSIKKCREAFALAKAFILQLDEAYKEAEPYINIYRKFATQFRKLPIINNAKPVVAVVGYVNVGKSTLFQKLCNLPMPTVTSIDVEEELPNPLGLISDVLGLKWQENSAPPVKVSQKEVKIADYNFTTKSLNLANVQYRVDNFIDEGQLLDTPGLLWRDKPKTNPYEKLTVRFTPHESHDPQYATLKDLPSGVIYCFDVSDKTKLDNQIKLYRTLEARFPHRPWINVISKGHDSQLLADEVRAHVAFQPHRMQGIDVIPEGQVLERLYSMFDTLDGLLRMQRDAPTAANEP</sequence>
<evidence type="ECO:0000259" key="2">
    <source>
        <dbReference type="Pfam" id="PF01926"/>
    </source>
</evidence>
<evidence type="ECO:0000256" key="1">
    <source>
        <dbReference type="SAM" id="MobiDB-lite"/>
    </source>
</evidence>
<dbReference type="Pfam" id="PF06858">
    <property type="entry name" value="NOG1"/>
    <property type="match status" value="1"/>
</dbReference>
<feature type="region of interest" description="Disordered" evidence="1">
    <location>
        <begin position="94"/>
        <end position="176"/>
    </location>
</feature>
<organism evidence="4 5">
    <name type="scientific">Babesia bigemina</name>
    <dbReference type="NCBI Taxonomy" id="5866"/>
    <lineage>
        <taxon>Eukaryota</taxon>
        <taxon>Sar</taxon>
        <taxon>Alveolata</taxon>
        <taxon>Apicomplexa</taxon>
        <taxon>Aconoidasida</taxon>
        <taxon>Piroplasmida</taxon>
        <taxon>Babesiidae</taxon>
        <taxon>Babesia</taxon>
    </lineage>
</organism>
<name>A0A061DD93_BABBI</name>
<dbReference type="SUPFAM" id="SSF52540">
    <property type="entry name" value="P-loop containing nucleoside triphosphate hydrolases"/>
    <property type="match status" value="1"/>
</dbReference>
<dbReference type="GO" id="GO:0005525">
    <property type="term" value="F:GTP binding"/>
    <property type="evidence" value="ECO:0007669"/>
    <property type="project" value="InterPro"/>
</dbReference>
<keyword evidence="5" id="KW-1185">Reference proteome</keyword>
<gene>
    <name evidence="4" type="ORF">BBBOND_0212120</name>
</gene>
<feature type="domain" description="Nucleolar GTP-binding protein 1 Rossman-fold" evidence="3">
    <location>
        <begin position="541"/>
        <end position="587"/>
    </location>
</feature>
<dbReference type="Pfam" id="PF01926">
    <property type="entry name" value="MMR_HSR1"/>
    <property type="match status" value="1"/>
</dbReference>
<accession>A0A061DD93</accession>
<feature type="compositionally biased region" description="Polar residues" evidence="1">
    <location>
        <begin position="142"/>
        <end position="164"/>
    </location>
</feature>
<dbReference type="PANTHER" id="PTHR45759">
    <property type="entry name" value="NUCLEOLAR GTP-BINDING PROTEIN 1"/>
    <property type="match status" value="1"/>
</dbReference>
<dbReference type="STRING" id="5866.A0A061DD93"/>
<dbReference type="OrthoDB" id="415015at2759"/>
<dbReference type="Gene3D" id="3.40.50.300">
    <property type="entry name" value="P-loop containing nucleotide triphosphate hydrolases"/>
    <property type="match status" value="1"/>
</dbReference>
<reference evidence="5" key="1">
    <citation type="submission" date="2014-06" db="EMBL/GenBank/DDBJ databases">
        <authorList>
            <person name="Aslett M."/>
            <person name="De Silva N."/>
        </authorList>
    </citation>
    <scope>NUCLEOTIDE SEQUENCE [LARGE SCALE GENOMIC DNA]</scope>
    <source>
        <strain evidence="5">Bond</strain>
    </source>
</reference>
<dbReference type="RefSeq" id="XP_012768256.1">
    <property type="nucleotide sequence ID" value="XM_012912802.1"/>
</dbReference>
<dbReference type="EMBL" id="LK391708">
    <property type="protein sequence ID" value="CDR96070.1"/>
    <property type="molecule type" value="Genomic_DNA"/>
</dbReference>
<dbReference type="InterPro" id="IPR027417">
    <property type="entry name" value="P-loop_NTPase"/>
</dbReference>
<dbReference type="AlphaFoldDB" id="A0A061DD93"/>
<feature type="compositionally biased region" description="Acidic residues" evidence="1">
    <location>
        <begin position="166"/>
        <end position="176"/>
    </location>
</feature>
<evidence type="ECO:0000313" key="4">
    <source>
        <dbReference type="EMBL" id="CDR96070.1"/>
    </source>
</evidence>
<feature type="domain" description="G" evidence="2">
    <location>
        <begin position="412"/>
        <end position="432"/>
    </location>
</feature>
<evidence type="ECO:0000259" key="3">
    <source>
        <dbReference type="Pfam" id="PF06858"/>
    </source>
</evidence>
<dbReference type="VEuPathDB" id="PiroplasmaDB:BBBOND_0212120"/>
<feature type="compositionally biased region" description="Basic and acidic residues" evidence="1">
    <location>
        <begin position="99"/>
        <end position="114"/>
    </location>
</feature>